<protein>
    <submittedName>
        <fullName evidence="2">Uncharacterized protein</fullName>
    </submittedName>
</protein>
<keyword evidence="4" id="KW-1185">Reference proteome</keyword>
<name>A0AAE6TS78_PARPN</name>
<evidence type="ECO:0000313" key="3">
    <source>
        <dbReference type="EMBL" id="RKS44509.1"/>
    </source>
</evidence>
<accession>A0AAE6TS78</accession>
<reference evidence="2 5" key="2">
    <citation type="submission" date="2019-01" db="EMBL/GenBank/DDBJ databases">
        <title>Complete Genome Sequence and Annotation of the Paracoccus pantotrophus type strain DSM 2944.</title>
        <authorList>
            <person name="Bockwoldt J.A."/>
            <person name="Zimmermann M."/>
            <person name="Tiso T."/>
            <person name="Blank L.M."/>
        </authorList>
    </citation>
    <scope>NUCLEOTIDE SEQUENCE [LARGE SCALE GENOMIC DNA]</scope>
    <source>
        <strain evidence="2 5">DSM 2944</strain>
    </source>
</reference>
<dbReference type="Proteomes" id="UP000273626">
    <property type="component" value="Unassembled WGS sequence"/>
</dbReference>
<feature type="region of interest" description="Disordered" evidence="1">
    <location>
        <begin position="1"/>
        <end position="28"/>
    </location>
</feature>
<proteinExistence type="predicted"/>
<dbReference type="RefSeq" id="WP_147428973.1">
    <property type="nucleotide sequence ID" value="NZ_CP044423.1"/>
</dbReference>
<evidence type="ECO:0000313" key="5">
    <source>
        <dbReference type="Proteomes" id="UP000326453"/>
    </source>
</evidence>
<dbReference type="GeneID" id="51369638"/>
<reference evidence="3 4" key="1">
    <citation type="submission" date="2018-10" db="EMBL/GenBank/DDBJ databases">
        <title>Genomic Encyclopedia of Archaeal and Bacterial Type Strains, Phase II (KMG-II): from individual species to whole genera.</title>
        <authorList>
            <person name="Goeker M."/>
        </authorList>
    </citation>
    <scope>NUCLEOTIDE SEQUENCE [LARGE SCALE GENOMIC DNA]</scope>
    <source>
        <strain evidence="4">ATCC 35512 / DSM 2944 / CIP 106514 / LMD 82.5 / NBRC 102493 / NCCB 82005 / GB17</strain>
        <strain evidence="3">DSM 2944</strain>
    </source>
</reference>
<dbReference type="EMBL" id="CP044423">
    <property type="protein sequence ID" value="QFG35294.1"/>
    <property type="molecule type" value="Genomic_DNA"/>
</dbReference>
<dbReference type="AlphaFoldDB" id="A0AAE6TS78"/>
<dbReference type="KEGG" id="ppan:ESD82_03640"/>
<evidence type="ECO:0000313" key="4">
    <source>
        <dbReference type="Proteomes" id="UP000273626"/>
    </source>
</evidence>
<evidence type="ECO:0000313" key="2">
    <source>
        <dbReference type="EMBL" id="QFG35294.1"/>
    </source>
</evidence>
<dbReference type="EMBL" id="RBLI01000002">
    <property type="protein sequence ID" value="RKS44509.1"/>
    <property type="molecule type" value="Genomic_DNA"/>
</dbReference>
<evidence type="ECO:0000256" key="1">
    <source>
        <dbReference type="SAM" id="MobiDB-lite"/>
    </source>
</evidence>
<gene>
    <name evidence="3" type="ORF">BDE18_3357</name>
    <name evidence="2" type="ORF">ESD82_03640</name>
</gene>
<dbReference type="Proteomes" id="UP000326453">
    <property type="component" value="Chromosome 2"/>
</dbReference>
<organism evidence="2 5">
    <name type="scientific">Paracoccus pantotrophus</name>
    <name type="common">Thiosphaera pantotropha</name>
    <dbReference type="NCBI Taxonomy" id="82367"/>
    <lineage>
        <taxon>Bacteria</taxon>
        <taxon>Pseudomonadati</taxon>
        <taxon>Pseudomonadota</taxon>
        <taxon>Alphaproteobacteria</taxon>
        <taxon>Rhodobacterales</taxon>
        <taxon>Paracoccaceae</taxon>
        <taxon>Paracoccus</taxon>
    </lineage>
</organism>
<sequence length="113" mass="12308">MTSPIVSVEIGRSTWQGPAEEAPRRARLAQHPHWAVTVETGGEQIVRIETECYGGRELSAADEDAVRTAVRHLLAFVGDRSAEMAECAAFSAGYEAGERDGLSRQPEAQEPDR</sequence>